<name>A0AAF1BFP9_9TREE</name>
<keyword evidence="4" id="KW-0808">Transferase</keyword>
<keyword evidence="4" id="KW-0418">Kinase</keyword>
<dbReference type="GO" id="GO:0005634">
    <property type="term" value="C:nucleus"/>
    <property type="evidence" value="ECO:0007669"/>
    <property type="project" value="TreeGrafter"/>
</dbReference>
<evidence type="ECO:0000256" key="4">
    <source>
        <dbReference type="RuleBase" id="RU000304"/>
    </source>
</evidence>
<dbReference type="PROSITE" id="PS00107">
    <property type="entry name" value="PROTEIN_KINASE_ATP"/>
    <property type="match status" value="1"/>
</dbReference>
<sequence>MTVSSCSSHPHPRFIDNGYVQLVSVIGNGAYGVVFYALDYRYGRPIKRAVKQLRRHGIDDRQRRFQLREIALHRRASRHPSIINMDRLIEEPEAVYVVMDYGDEGDLFAMITEKQRYAGDNDLIRSVFLQILDGVDWLHQLGIAHRDVKPENIVCSADGTRVRIVDFGLATSEPTSTEFGCGSTFYIAPECLGEWHSSAGSYPTRTADVWSLGVILVNLVCGRNPWRCASPTDESFAAFLQDTAFLRRILPISTGCLDILTQIFTLEPEHRISLDRLRHLIYELDSFTDDAATRAAAVKPPPVPPPVYVPAAIPTDANYYDSPVSDDAEPVFSFDDPELDTELPPALRADSGSLSPNPLRSSGSTSSNEERFPATPRLGYSGDHSHLVAPTPRVASVSSLTAPMFEALGQRKSPRFSPAPFATPAMFL</sequence>
<dbReference type="InterPro" id="IPR011009">
    <property type="entry name" value="Kinase-like_dom_sf"/>
</dbReference>
<dbReference type="PANTHER" id="PTHR44167">
    <property type="entry name" value="OVARIAN-SPECIFIC SERINE/THREONINE-PROTEIN KINASE LOK-RELATED"/>
    <property type="match status" value="1"/>
</dbReference>
<dbReference type="PANTHER" id="PTHR44167:SF30">
    <property type="entry name" value="PHOSPHORYLASE KINASE"/>
    <property type="match status" value="1"/>
</dbReference>
<dbReference type="CDD" id="cd13993">
    <property type="entry name" value="STKc_Pat1_like"/>
    <property type="match status" value="1"/>
</dbReference>
<keyword evidence="2 3" id="KW-0067">ATP-binding</keyword>
<keyword evidence="1 3" id="KW-0547">Nucleotide-binding</keyword>
<dbReference type="PROSITE" id="PS50011">
    <property type="entry name" value="PROTEIN_KINASE_DOM"/>
    <property type="match status" value="1"/>
</dbReference>
<evidence type="ECO:0000259" key="6">
    <source>
        <dbReference type="PROSITE" id="PS50011"/>
    </source>
</evidence>
<dbReference type="SMART" id="SM00220">
    <property type="entry name" value="S_TKc"/>
    <property type="match status" value="1"/>
</dbReference>
<feature type="compositionally biased region" description="Acidic residues" evidence="5">
    <location>
        <begin position="330"/>
        <end position="341"/>
    </location>
</feature>
<feature type="region of interest" description="Disordered" evidence="5">
    <location>
        <begin position="330"/>
        <end position="386"/>
    </location>
</feature>
<feature type="compositionally biased region" description="Polar residues" evidence="5">
    <location>
        <begin position="352"/>
        <end position="367"/>
    </location>
</feature>
<evidence type="ECO:0000256" key="2">
    <source>
        <dbReference type="ARBA" id="ARBA00022840"/>
    </source>
</evidence>
<dbReference type="RefSeq" id="XP_062623759.1">
    <property type="nucleotide sequence ID" value="XM_062767775.1"/>
</dbReference>
<keyword evidence="4" id="KW-0723">Serine/threonine-protein kinase</keyword>
<dbReference type="GO" id="GO:0004674">
    <property type="term" value="F:protein serine/threonine kinase activity"/>
    <property type="evidence" value="ECO:0007669"/>
    <property type="project" value="UniProtKB-KW"/>
</dbReference>
<dbReference type="InterPro" id="IPR008271">
    <property type="entry name" value="Ser/Thr_kinase_AS"/>
</dbReference>
<feature type="domain" description="Protein kinase" evidence="6">
    <location>
        <begin position="20"/>
        <end position="282"/>
    </location>
</feature>
<gene>
    <name evidence="7" type="primary">ran1_1</name>
    <name evidence="7" type="ORF">LOC62_01G001292</name>
</gene>
<keyword evidence="8" id="KW-1185">Reference proteome</keyword>
<dbReference type="PROSITE" id="PS00108">
    <property type="entry name" value="PROTEIN_KINASE_ST"/>
    <property type="match status" value="1"/>
</dbReference>
<organism evidence="7 8">
    <name type="scientific">Vanrija pseudolonga</name>
    <dbReference type="NCBI Taxonomy" id="143232"/>
    <lineage>
        <taxon>Eukaryota</taxon>
        <taxon>Fungi</taxon>
        <taxon>Dikarya</taxon>
        <taxon>Basidiomycota</taxon>
        <taxon>Agaricomycotina</taxon>
        <taxon>Tremellomycetes</taxon>
        <taxon>Trichosporonales</taxon>
        <taxon>Trichosporonaceae</taxon>
        <taxon>Vanrija</taxon>
    </lineage>
</organism>
<dbReference type="EMBL" id="CP086714">
    <property type="protein sequence ID" value="WOO77727.1"/>
    <property type="molecule type" value="Genomic_DNA"/>
</dbReference>
<evidence type="ECO:0000256" key="1">
    <source>
        <dbReference type="ARBA" id="ARBA00022741"/>
    </source>
</evidence>
<evidence type="ECO:0000313" key="8">
    <source>
        <dbReference type="Proteomes" id="UP000827549"/>
    </source>
</evidence>
<evidence type="ECO:0000256" key="3">
    <source>
        <dbReference type="PROSITE-ProRule" id="PRU10141"/>
    </source>
</evidence>
<proteinExistence type="inferred from homology"/>
<comment type="similarity">
    <text evidence="4">Belongs to the protein kinase superfamily.</text>
</comment>
<feature type="binding site" evidence="3">
    <location>
        <position position="51"/>
    </location>
    <ligand>
        <name>ATP</name>
        <dbReference type="ChEBI" id="CHEBI:30616"/>
    </ligand>
</feature>
<dbReference type="SUPFAM" id="SSF56112">
    <property type="entry name" value="Protein kinase-like (PK-like)"/>
    <property type="match status" value="1"/>
</dbReference>
<dbReference type="AlphaFoldDB" id="A0AAF1BFP9"/>
<dbReference type="GO" id="GO:0044773">
    <property type="term" value="P:mitotic DNA damage checkpoint signaling"/>
    <property type="evidence" value="ECO:0007669"/>
    <property type="project" value="TreeGrafter"/>
</dbReference>
<dbReference type="GeneID" id="87804549"/>
<accession>A0AAF1BFP9</accession>
<dbReference type="Proteomes" id="UP000827549">
    <property type="component" value="Chromosome 1"/>
</dbReference>
<evidence type="ECO:0000313" key="7">
    <source>
        <dbReference type="EMBL" id="WOO77727.1"/>
    </source>
</evidence>
<evidence type="ECO:0000256" key="5">
    <source>
        <dbReference type="SAM" id="MobiDB-lite"/>
    </source>
</evidence>
<dbReference type="InterPro" id="IPR017441">
    <property type="entry name" value="Protein_kinase_ATP_BS"/>
</dbReference>
<dbReference type="GO" id="GO:0005524">
    <property type="term" value="F:ATP binding"/>
    <property type="evidence" value="ECO:0007669"/>
    <property type="project" value="UniProtKB-UniRule"/>
</dbReference>
<reference evidence="7" key="1">
    <citation type="submission" date="2023-10" db="EMBL/GenBank/DDBJ databases">
        <authorList>
            <person name="Noh H."/>
        </authorList>
    </citation>
    <scope>NUCLEOTIDE SEQUENCE</scope>
    <source>
        <strain evidence="7">DUCC4014</strain>
    </source>
</reference>
<dbReference type="Pfam" id="PF00069">
    <property type="entry name" value="Pkinase"/>
    <property type="match status" value="1"/>
</dbReference>
<dbReference type="InterPro" id="IPR000719">
    <property type="entry name" value="Prot_kinase_dom"/>
</dbReference>
<dbReference type="Gene3D" id="1.10.510.10">
    <property type="entry name" value="Transferase(Phosphotransferase) domain 1"/>
    <property type="match status" value="1"/>
</dbReference>
<protein>
    <submittedName>
        <fullName evidence="7">Negative regulator of sexual conjugation and meiosis</fullName>
    </submittedName>
</protein>